<dbReference type="InterPro" id="IPR000792">
    <property type="entry name" value="Tscrpt_reg_LuxR_C"/>
</dbReference>
<evidence type="ECO:0000313" key="3">
    <source>
        <dbReference type="Proteomes" id="UP000269041"/>
    </source>
</evidence>
<dbReference type="OrthoDB" id="129343at2"/>
<dbReference type="RefSeq" id="WP_125319539.1">
    <property type="nucleotide sequence ID" value="NZ_AP024889.1"/>
</dbReference>
<dbReference type="SUPFAM" id="SSF46894">
    <property type="entry name" value="C-terminal effector domain of the bipartite response regulators"/>
    <property type="match status" value="1"/>
</dbReference>
<accession>A0A3R9G610</accession>
<reference evidence="2 3" key="1">
    <citation type="submission" date="2018-12" db="EMBL/GenBank/DDBJ databases">
        <title>Genomic taxonomy of the Vibrionaceae family.</title>
        <authorList>
            <person name="Gomez-Gil B."/>
            <person name="Enciso-Ibarra K."/>
        </authorList>
    </citation>
    <scope>NUCLEOTIDE SEQUENCE [LARGE SCALE GENOMIC DNA]</scope>
    <source>
        <strain evidence="2 3">CAIM 594</strain>
    </source>
</reference>
<keyword evidence="3" id="KW-1185">Reference proteome</keyword>
<dbReference type="Pfam" id="PF07366">
    <property type="entry name" value="SnoaL"/>
    <property type="match status" value="1"/>
</dbReference>
<gene>
    <name evidence="2" type="ORF">EJA03_01860</name>
</gene>
<proteinExistence type="predicted"/>
<dbReference type="SMART" id="SM00421">
    <property type="entry name" value="HTH_LUXR"/>
    <property type="match status" value="1"/>
</dbReference>
<dbReference type="AlphaFoldDB" id="A0A3R9G610"/>
<sequence>MYHRDPKSKLARSFMSHVWLERGHQNLNDFLTPQVLVKSPVKQSVGGESLSDAFSLWFRGFPNLQYREKTLQIYKDRVNINWEVKGDHLGEFLGVAATGKPVKYSGATTLVMFDQKIHAYSADVQVSTVVEQISPAPYVAKKALGDDMYLAVNRLLRLNLTKRQIDCLSLLCLRCDSRVISSKLNIKYSTFRTHVERTLPLIGLTSSKDVFDWALSSNTLEILITIGLEKVC</sequence>
<dbReference type="InterPro" id="IPR016032">
    <property type="entry name" value="Sig_transdc_resp-reg_C-effctor"/>
</dbReference>
<evidence type="ECO:0000313" key="2">
    <source>
        <dbReference type="EMBL" id="RSD32849.1"/>
    </source>
</evidence>
<dbReference type="GO" id="GO:0030638">
    <property type="term" value="P:polyketide metabolic process"/>
    <property type="evidence" value="ECO:0007669"/>
    <property type="project" value="InterPro"/>
</dbReference>
<dbReference type="EMBL" id="RSFA01000003">
    <property type="protein sequence ID" value="RSD32849.1"/>
    <property type="molecule type" value="Genomic_DNA"/>
</dbReference>
<dbReference type="InterPro" id="IPR036388">
    <property type="entry name" value="WH-like_DNA-bd_sf"/>
</dbReference>
<feature type="domain" description="HTH luxR-type" evidence="1">
    <location>
        <begin position="157"/>
        <end position="214"/>
    </location>
</feature>
<dbReference type="Gene3D" id="1.10.10.10">
    <property type="entry name" value="Winged helix-like DNA-binding domain superfamily/Winged helix DNA-binding domain"/>
    <property type="match status" value="1"/>
</dbReference>
<comment type="caution">
    <text evidence="2">The sequence shown here is derived from an EMBL/GenBank/DDBJ whole genome shotgun (WGS) entry which is preliminary data.</text>
</comment>
<dbReference type="GO" id="GO:0003677">
    <property type="term" value="F:DNA binding"/>
    <property type="evidence" value="ECO:0007669"/>
    <property type="project" value="InterPro"/>
</dbReference>
<dbReference type="Gene3D" id="3.10.450.50">
    <property type="match status" value="1"/>
</dbReference>
<dbReference type="SUPFAM" id="SSF54427">
    <property type="entry name" value="NTF2-like"/>
    <property type="match status" value="1"/>
</dbReference>
<dbReference type="Proteomes" id="UP000269041">
    <property type="component" value="Unassembled WGS sequence"/>
</dbReference>
<name>A0A3R9G610_9VIBR</name>
<dbReference type="GO" id="GO:0006355">
    <property type="term" value="P:regulation of DNA-templated transcription"/>
    <property type="evidence" value="ECO:0007669"/>
    <property type="project" value="InterPro"/>
</dbReference>
<dbReference type="InterPro" id="IPR032710">
    <property type="entry name" value="NTF2-like_dom_sf"/>
</dbReference>
<organism evidence="2 3">
    <name type="scientific">Vibrio pectenicida</name>
    <dbReference type="NCBI Taxonomy" id="62763"/>
    <lineage>
        <taxon>Bacteria</taxon>
        <taxon>Pseudomonadati</taxon>
        <taxon>Pseudomonadota</taxon>
        <taxon>Gammaproteobacteria</taxon>
        <taxon>Vibrionales</taxon>
        <taxon>Vibrionaceae</taxon>
        <taxon>Vibrio</taxon>
    </lineage>
</organism>
<protein>
    <recommendedName>
        <fullName evidence="1">HTH luxR-type domain-containing protein</fullName>
    </recommendedName>
</protein>
<evidence type="ECO:0000259" key="1">
    <source>
        <dbReference type="SMART" id="SM00421"/>
    </source>
</evidence>
<dbReference type="InterPro" id="IPR009959">
    <property type="entry name" value="Cyclase_SnoaL-like"/>
</dbReference>